<protein>
    <submittedName>
        <fullName evidence="10">PTS sugar transporter subunit IIC</fullName>
    </submittedName>
</protein>
<dbReference type="PANTHER" id="PTHR32502">
    <property type="entry name" value="N-ACETYLGALACTOSAMINE PERMEASE II COMPONENT-RELATED"/>
    <property type="match status" value="1"/>
</dbReference>
<dbReference type="Proteomes" id="UP000649345">
    <property type="component" value="Unassembled WGS sequence"/>
</dbReference>
<evidence type="ECO:0000256" key="3">
    <source>
        <dbReference type="ARBA" id="ARBA00022475"/>
    </source>
</evidence>
<keyword evidence="6 9" id="KW-0812">Transmembrane</keyword>
<evidence type="ECO:0000256" key="1">
    <source>
        <dbReference type="ARBA" id="ARBA00004651"/>
    </source>
</evidence>
<dbReference type="Pfam" id="PF03609">
    <property type="entry name" value="EII-Sor"/>
    <property type="match status" value="1"/>
</dbReference>
<evidence type="ECO:0000256" key="7">
    <source>
        <dbReference type="ARBA" id="ARBA00022989"/>
    </source>
</evidence>
<evidence type="ECO:0000313" key="10">
    <source>
        <dbReference type="EMBL" id="MBC5658575.1"/>
    </source>
</evidence>
<keyword evidence="2" id="KW-0813">Transport</keyword>
<keyword evidence="8 9" id="KW-0472">Membrane</keyword>
<keyword evidence="5" id="KW-0598">Phosphotransferase system</keyword>
<feature type="transmembrane region" description="Helical" evidence="9">
    <location>
        <begin position="29"/>
        <end position="48"/>
    </location>
</feature>
<evidence type="ECO:0000256" key="2">
    <source>
        <dbReference type="ARBA" id="ARBA00022448"/>
    </source>
</evidence>
<dbReference type="PANTHER" id="PTHR32502:SF8">
    <property type="entry name" value="N-ACETYLGALACTOSAMINE PERMEASE IIC COMPONENT 1"/>
    <property type="match status" value="1"/>
</dbReference>
<feature type="transmembrane region" description="Helical" evidence="9">
    <location>
        <begin position="208"/>
        <end position="237"/>
    </location>
</feature>
<sequence>MSITLFQGILLAVIIFLLAWDARWECFFMFHPIVVCTVTGLVLGDVKLGLQAAAITELSYLGLSTVGGTVPPNALMAGLMTVVLAYKGGLSAEAALGLSLPFALLMQWIVIACQSLFSGFNVKLEEAAAKNDMKAYRFYVFLPEIILTLLYALVAFLSTYALQNVISDFVNSFPEFVSHGFEIAGGLLPAVGLALLLKVMLKKENVAYLIIGFLLMSVLDLGNVLPVALFAVALALIGFMRDKNTTVEEETDDGEGI</sequence>
<evidence type="ECO:0000313" key="11">
    <source>
        <dbReference type="Proteomes" id="UP000649345"/>
    </source>
</evidence>
<evidence type="ECO:0000256" key="5">
    <source>
        <dbReference type="ARBA" id="ARBA00022683"/>
    </source>
</evidence>
<dbReference type="InterPro" id="IPR050303">
    <property type="entry name" value="GatZ_KbaZ_carbometab"/>
</dbReference>
<name>A0A923L9S6_9FIRM</name>
<feature type="transmembrane region" description="Helical" evidence="9">
    <location>
        <begin position="183"/>
        <end position="201"/>
    </location>
</feature>
<dbReference type="GO" id="GO:0009401">
    <property type="term" value="P:phosphoenolpyruvate-dependent sugar phosphotransferase system"/>
    <property type="evidence" value="ECO:0007669"/>
    <property type="project" value="UniProtKB-KW"/>
</dbReference>
<evidence type="ECO:0000256" key="4">
    <source>
        <dbReference type="ARBA" id="ARBA00022597"/>
    </source>
</evidence>
<comment type="caution">
    <text evidence="10">The sequence shown here is derived from an EMBL/GenBank/DDBJ whole genome shotgun (WGS) entry which is preliminary data.</text>
</comment>
<feature type="transmembrane region" description="Helical" evidence="9">
    <location>
        <begin position="98"/>
        <end position="117"/>
    </location>
</feature>
<dbReference type="PROSITE" id="PS51106">
    <property type="entry name" value="PTS_EIIC_TYPE_4"/>
    <property type="match status" value="1"/>
</dbReference>
<dbReference type="InterPro" id="IPR004700">
    <property type="entry name" value="PTS_IIC_man"/>
</dbReference>
<dbReference type="AlphaFoldDB" id="A0A923L9S6"/>
<comment type="subcellular location">
    <subcellularLocation>
        <location evidence="1">Cell membrane</location>
        <topology evidence="1">Multi-pass membrane protein</topology>
    </subcellularLocation>
</comment>
<proteinExistence type="predicted"/>
<gene>
    <name evidence="10" type="ORF">H8S44_02085</name>
</gene>
<dbReference type="EMBL" id="JACOOR010000001">
    <property type="protein sequence ID" value="MBC5658575.1"/>
    <property type="molecule type" value="Genomic_DNA"/>
</dbReference>
<dbReference type="GO" id="GO:0005886">
    <property type="term" value="C:plasma membrane"/>
    <property type="evidence" value="ECO:0007669"/>
    <property type="project" value="UniProtKB-SubCell"/>
</dbReference>
<feature type="transmembrane region" description="Helical" evidence="9">
    <location>
        <begin position="60"/>
        <end position="86"/>
    </location>
</feature>
<keyword evidence="3" id="KW-1003">Cell membrane</keyword>
<accession>A0A923L9S6</accession>
<reference evidence="10" key="1">
    <citation type="submission" date="2020-08" db="EMBL/GenBank/DDBJ databases">
        <title>Genome public.</title>
        <authorList>
            <person name="Liu C."/>
            <person name="Sun Q."/>
        </authorList>
    </citation>
    <scope>NUCLEOTIDE SEQUENCE</scope>
    <source>
        <strain evidence="10">NSJ-68</strain>
    </source>
</reference>
<organism evidence="10 11">
    <name type="scientific">Anaerosacchariphilus hominis</name>
    <dbReference type="NCBI Taxonomy" id="2763017"/>
    <lineage>
        <taxon>Bacteria</taxon>
        <taxon>Bacillati</taxon>
        <taxon>Bacillota</taxon>
        <taxon>Clostridia</taxon>
        <taxon>Lachnospirales</taxon>
        <taxon>Lachnospiraceae</taxon>
        <taxon>Anaerosacchariphilus</taxon>
    </lineage>
</organism>
<feature type="transmembrane region" description="Helical" evidence="9">
    <location>
        <begin position="138"/>
        <end position="163"/>
    </location>
</feature>
<keyword evidence="4 10" id="KW-0762">Sugar transport</keyword>
<evidence type="ECO:0000256" key="8">
    <source>
        <dbReference type="ARBA" id="ARBA00023136"/>
    </source>
</evidence>
<evidence type="ECO:0000256" key="9">
    <source>
        <dbReference type="SAM" id="Phobius"/>
    </source>
</evidence>
<keyword evidence="11" id="KW-1185">Reference proteome</keyword>
<dbReference type="RefSeq" id="WP_186872726.1">
    <property type="nucleotide sequence ID" value="NZ_JACOOR010000001.1"/>
</dbReference>
<evidence type="ECO:0000256" key="6">
    <source>
        <dbReference type="ARBA" id="ARBA00022692"/>
    </source>
</evidence>
<keyword evidence="7 9" id="KW-1133">Transmembrane helix</keyword>